<evidence type="ECO:0000313" key="1">
    <source>
        <dbReference type="EMBL" id="KAJ8672880.1"/>
    </source>
</evidence>
<dbReference type="Proteomes" id="UP001239111">
    <property type="component" value="Chromosome 3"/>
</dbReference>
<gene>
    <name evidence="1" type="ORF">QAD02_004141</name>
</gene>
<sequence length="254" mass="29514">MSERFVPSWRRPSGPLNVWKIIERKMKIFDDEEQLIRISFQEVPEHRRDEAIDHMLQYFASDESINWCNNNADDQQIIQDLKVFWNYCLDQGIVLAAYKVNSQNEISELIGVNMILVISEQTEEDLRHLSQKCQSVRFPDILRIRNGVMKKANIYQLFGVDKYISTIGLGIKTEYRGQKFGLEMLKIRTDVGKTYGIKVSSSIFSTRPSQVLAQRAGFEDVLNERQDNFLDDQGRPLFPNAGSERVKCMAKRLI</sequence>
<accession>A0ACC2NNP0</accession>
<comment type="caution">
    <text evidence="1">The sequence shown here is derived from an EMBL/GenBank/DDBJ whole genome shotgun (WGS) entry which is preliminary data.</text>
</comment>
<evidence type="ECO:0000313" key="2">
    <source>
        <dbReference type="Proteomes" id="UP001239111"/>
    </source>
</evidence>
<keyword evidence="2" id="KW-1185">Reference proteome</keyword>
<proteinExistence type="predicted"/>
<organism evidence="1 2">
    <name type="scientific">Eretmocerus hayati</name>
    <dbReference type="NCBI Taxonomy" id="131215"/>
    <lineage>
        <taxon>Eukaryota</taxon>
        <taxon>Metazoa</taxon>
        <taxon>Ecdysozoa</taxon>
        <taxon>Arthropoda</taxon>
        <taxon>Hexapoda</taxon>
        <taxon>Insecta</taxon>
        <taxon>Pterygota</taxon>
        <taxon>Neoptera</taxon>
        <taxon>Endopterygota</taxon>
        <taxon>Hymenoptera</taxon>
        <taxon>Apocrita</taxon>
        <taxon>Proctotrupomorpha</taxon>
        <taxon>Chalcidoidea</taxon>
        <taxon>Aphelinidae</taxon>
        <taxon>Aphelininae</taxon>
        <taxon>Eretmocerus</taxon>
    </lineage>
</organism>
<reference evidence="1" key="1">
    <citation type="submission" date="2023-04" db="EMBL/GenBank/DDBJ databases">
        <title>A chromosome-level genome assembly of the parasitoid wasp Eretmocerus hayati.</title>
        <authorList>
            <person name="Zhong Y."/>
            <person name="Liu S."/>
            <person name="Liu Y."/>
        </authorList>
    </citation>
    <scope>NUCLEOTIDE SEQUENCE</scope>
    <source>
        <strain evidence="1">ZJU_SS_LIU_2023</strain>
    </source>
</reference>
<name>A0ACC2NNP0_9HYME</name>
<dbReference type="EMBL" id="CM056743">
    <property type="protein sequence ID" value="KAJ8672880.1"/>
    <property type="molecule type" value="Genomic_DNA"/>
</dbReference>
<protein>
    <submittedName>
        <fullName evidence="1">Uncharacterized protein</fullName>
    </submittedName>
</protein>